<dbReference type="AlphaFoldDB" id="A0A1D2AIG6"/>
<keyword evidence="1" id="KW-0472">Membrane</keyword>
<protein>
    <submittedName>
        <fullName evidence="2">Uncharacterized protein</fullName>
    </submittedName>
</protein>
<dbReference type="EMBL" id="GETE01000846">
    <property type="protein sequence ID" value="JAT78891.1"/>
    <property type="molecule type" value="Transcribed_RNA"/>
</dbReference>
<evidence type="ECO:0000256" key="1">
    <source>
        <dbReference type="SAM" id="Phobius"/>
    </source>
</evidence>
<accession>A0A1D2AIG6</accession>
<name>A0A1D2AIG6_ORNBR</name>
<sequence length="114" mass="12717">LMWLQTMSISTKRTLHTLHNTNSVIPGANFVTTLVPARYVTTWCWATGADTSDPWLHFRPTAPSLCSSQVFILWVVFTVLFTFLVVPRSLIRSICPAVCAGTRTTIPYCPSRAT</sequence>
<evidence type="ECO:0000313" key="2">
    <source>
        <dbReference type="EMBL" id="JAT78891.1"/>
    </source>
</evidence>
<feature type="non-terminal residue" evidence="2">
    <location>
        <position position="1"/>
    </location>
</feature>
<keyword evidence="1" id="KW-1133">Transmembrane helix</keyword>
<feature type="transmembrane region" description="Helical" evidence="1">
    <location>
        <begin position="62"/>
        <end position="86"/>
    </location>
</feature>
<organism evidence="2">
    <name type="scientific">Ornithodoros brasiliensis</name>
    <name type="common">Mouro tick</name>
    <dbReference type="NCBI Taxonomy" id="888526"/>
    <lineage>
        <taxon>Eukaryota</taxon>
        <taxon>Metazoa</taxon>
        <taxon>Ecdysozoa</taxon>
        <taxon>Arthropoda</taxon>
        <taxon>Chelicerata</taxon>
        <taxon>Arachnida</taxon>
        <taxon>Acari</taxon>
        <taxon>Parasitiformes</taxon>
        <taxon>Ixodida</taxon>
        <taxon>Ixodoidea</taxon>
        <taxon>Argasidae</taxon>
        <taxon>Ornithodorinae</taxon>
        <taxon>Ornithodoros</taxon>
    </lineage>
</organism>
<reference evidence="2" key="1">
    <citation type="submission" date="2016-07" db="EMBL/GenBank/DDBJ databases">
        <title>Salivary Glands transcriptome analysis on engorged females of Ornithodoros brasiliensis (Acari:Argasidae).</title>
        <authorList>
            <person name="Simons S.M."/>
            <person name="Carvalho E."/>
            <person name="Junqueira-de-Azevedo I."/>
            <person name="Ho P.L."/>
            <person name="Giovanni D."/>
            <person name="Mendonca R."/>
            <person name="Onofrio V."/>
            <person name="Landulfo G."/>
            <person name="Ramirez D."/>
            <person name="Barros-Battesti D."/>
        </authorList>
    </citation>
    <scope>NUCLEOTIDE SEQUENCE</scope>
    <source>
        <strain evidence="2">Female</strain>
        <tissue evidence="2">Salivary gland</tissue>
    </source>
</reference>
<proteinExistence type="predicted"/>
<keyword evidence="1" id="KW-0812">Transmembrane</keyword>